<dbReference type="Proteomes" id="UP000298663">
    <property type="component" value="Unassembled WGS sequence"/>
</dbReference>
<evidence type="ECO:0000313" key="3">
    <source>
        <dbReference type="Proteomes" id="UP000298663"/>
    </source>
</evidence>
<dbReference type="EMBL" id="AZBU02000001">
    <property type="protein sequence ID" value="TMS36664.1"/>
    <property type="molecule type" value="Genomic_DNA"/>
</dbReference>
<evidence type="ECO:0000313" key="2">
    <source>
        <dbReference type="EMBL" id="TMS36664.1"/>
    </source>
</evidence>
<reference evidence="2 3" key="2">
    <citation type="journal article" date="2019" name="G3 (Bethesda)">
        <title>Hybrid Assembly of the Genome of the Entomopathogenic Nematode Steinernema carpocapsae Identifies the X-Chromosome.</title>
        <authorList>
            <person name="Serra L."/>
            <person name="Macchietto M."/>
            <person name="Macias-Munoz A."/>
            <person name="McGill C.J."/>
            <person name="Rodriguez I.M."/>
            <person name="Rodriguez B."/>
            <person name="Murad R."/>
            <person name="Mortazavi A."/>
        </authorList>
    </citation>
    <scope>NUCLEOTIDE SEQUENCE [LARGE SCALE GENOMIC DNA]</scope>
    <source>
        <strain evidence="2 3">ALL</strain>
    </source>
</reference>
<dbReference type="OrthoDB" id="5877640at2759"/>
<feature type="region of interest" description="Disordered" evidence="1">
    <location>
        <begin position="55"/>
        <end position="74"/>
    </location>
</feature>
<protein>
    <submittedName>
        <fullName evidence="2">Uncharacterized protein</fullName>
    </submittedName>
</protein>
<accession>A0A4U8UUP9</accession>
<proteinExistence type="predicted"/>
<keyword evidence="3" id="KW-1185">Reference proteome</keyword>
<feature type="region of interest" description="Disordered" evidence="1">
    <location>
        <begin position="252"/>
        <end position="271"/>
    </location>
</feature>
<name>A0A4U8UUP9_STECR</name>
<comment type="caution">
    <text evidence="2">The sequence shown here is derived from an EMBL/GenBank/DDBJ whole genome shotgun (WGS) entry which is preliminary data.</text>
</comment>
<feature type="compositionally biased region" description="Low complexity" evidence="1">
    <location>
        <begin position="55"/>
        <end position="67"/>
    </location>
</feature>
<dbReference type="AlphaFoldDB" id="A0A4U8UUP9"/>
<evidence type="ECO:0000256" key="1">
    <source>
        <dbReference type="SAM" id="MobiDB-lite"/>
    </source>
</evidence>
<reference evidence="2 3" key="1">
    <citation type="journal article" date="2015" name="Genome Biol.">
        <title>Comparative genomics of Steinernema reveals deeply conserved gene regulatory networks.</title>
        <authorList>
            <person name="Dillman A.R."/>
            <person name="Macchietto M."/>
            <person name="Porter C.F."/>
            <person name="Rogers A."/>
            <person name="Williams B."/>
            <person name="Antoshechkin I."/>
            <person name="Lee M.M."/>
            <person name="Goodwin Z."/>
            <person name="Lu X."/>
            <person name="Lewis E.E."/>
            <person name="Goodrich-Blair H."/>
            <person name="Stock S.P."/>
            <person name="Adams B.J."/>
            <person name="Sternberg P.W."/>
            <person name="Mortazavi A."/>
        </authorList>
    </citation>
    <scope>NUCLEOTIDE SEQUENCE [LARGE SCALE GENOMIC DNA]</scope>
    <source>
        <strain evidence="2 3">ALL</strain>
    </source>
</reference>
<organism evidence="2 3">
    <name type="scientific">Steinernema carpocapsae</name>
    <name type="common">Entomopathogenic nematode</name>
    <dbReference type="NCBI Taxonomy" id="34508"/>
    <lineage>
        <taxon>Eukaryota</taxon>
        <taxon>Metazoa</taxon>
        <taxon>Ecdysozoa</taxon>
        <taxon>Nematoda</taxon>
        <taxon>Chromadorea</taxon>
        <taxon>Rhabditida</taxon>
        <taxon>Tylenchina</taxon>
        <taxon>Panagrolaimomorpha</taxon>
        <taxon>Strongyloidoidea</taxon>
        <taxon>Steinernematidae</taxon>
        <taxon>Steinernema</taxon>
    </lineage>
</organism>
<sequence length="379" mass="42592">MDTNCIFRLTRTSLHQIPDLSDYFKLDFAPRAKEMPSESSPKLSPRNDVASALRLSRSSSKTFTTSSNRMSNTRHHSLIAMRTHYAYGARSASLSSSTSGINYSNNYSSSTSKFTPSESFSRSLKESLEGRYGSTSYRNLMYVPSTYTSSAKYGKKTNYGSYGYSSRRLSYSSSNTYISSSSYSATTPLSVQTQRTRLASPTYRSHRLSPTFSERLTIPVPSAETCPVSPKASPVKVRTPVYVEASVQTEVCETEENQESASGNDQKKEEVGLLKAENESLKKEMEKLKNELKAKERLENEAKRKQLDAEAELKVWKAKYELLQPKILQTRDLSHDILPLDLIDQLDSAADRLKKLNAVKDLKLLQKEMESALLEIAHK</sequence>
<gene>
    <name evidence="2" type="ORF">L596_003770</name>
</gene>